<dbReference type="AlphaFoldDB" id="A0A5B7U0C5"/>
<name>A0A5B7U0C5_9FLAO</name>
<dbReference type="OrthoDB" id="1443019at2"/>
<gene>
    <name evidence="1" type="ORF">FF125_18740</name>
</gene>
<dbReference type="Proteomes" id="UP000306229">
    <property type="component" value="Chromosome"/>
</dbReference>
<dbReference type="RefSeq" id="WP_138951352.1">
    <property type="nucleotide sequence ID" value="NZ_CP040749.1"/>
</dbReference>
<protein>
    <submittedName>
        <fullName evidence="1">Uncharacterized protein</fullName>
    </submittedName>
</protein>
<dbReference type="KEGG" id="fbe:FF125_18740"/>
<keyword evidence="2" id="KW-1185">Reference proteome</keyword>
<proteinExistence type="predicted"/>
<accession>A0A5B7U0C5</accession>
<dbReference type="EMBL" id="CP040749">
    <property type="protein sequence ID" value="QCX40382.1"/>
    <property type="molecule type" value="Genomic_DNA"/>
</dbReference>
<reference evidence="1 2" key="1">
    <citation type="submission" date="2019-05" db="EMBL/GenBank/DDBJ databases">
        <title>Algicella ahnfeltiae gen. nov., sp. nov., a novel marine bacterium of the family Flavobacteriaceae isolated from a red alga.</title>
        <authorList>
            <person name="Nedashkovskaya O.I."/>
            <person name="Kukhlevskiy A.D."/>
            <person name="Kim S.-G."/>
            <person name="Zhukova N.V."/>
            <person name="Mikhailov V.V."/>
        </authorList>
    </citation>
    <scope>NUCLEOTIDE SEQUENCE [LARGE SCALE GENOMIC DNA]</scope>
    <source>
        <strain evidence="1 2">10Alg115</strain>
    </source>
</reference>
<organism evidence="1 2">
    <name type="scientific">Aureibaculum algae</name>
    <dbReference type="NCBI Taxonomy" id="2584122"/>
    <lineage>
        <taxon>Bacteria</taxon>
        <taxon>Pseudomonadati</taxon>
        <taxon>Bacteroidota</taxon>
        <taxon>Flavobacteriia</taxon>
        <taxon>Flavobacteriales</taxon>
        <taxon>Flavobacteriaceae</taxon>
        <taxon>Aureibaculum</taxon>
    </lineage>
</organism>
<evidence type="ECO:0000313" key="2">
    <source>
        <dbReference type="Proteomes" id="UP000306229"/>
    </source>
</evidence>
<sequence>MFKVGEIVVCVNAKRRWYRLGGLQKNEMYTVTGFNPYDGGLILDEIKSPRSGCNAFAANRFRKVDYNFATSLLNEMQAEQAEQQPIPQPEVERELQPQIFALSLLN</sequence>
<evidence type="ECO:0000313" key="1">
    <source>
        <dbReference type="EMBL" id="QCX40382.1"/>
    </source>
</evidence>